<feature type="transmembrane region" description="Helical" evidence="1">
    <location>
        <begin position="252"/>
        <end position="271"/>
    </location>
</feature>
<feature type="transmembrane region" description="Helical" evidence="1">
    <location>
        <begin position="213"/>
        <end position="246"/>
    </location>
</feature>
<evidence type="ECO:0000256" key="1">
    <source>
        <dbReference type="SAM" id="Phobius"/>
    </source>
</evidence>
<comment type="caution">
    <text evidence="3">The sequence shown here is derived from an EMBL/GenBank/DDBJ whole genome shotgun (WGS) entry which is preliminary data.</text>
</comment>
<dbReference type="PATRIC" id="fig|566551.4.peg.2650"/>
<feature type="domain" description="Acyltransferase 3" evidence="2">
    <location>
        <begin position="58"/>
        <end position="400"/>
    </location>
</feature>
<keyword evidence="1" id="KW-0472">Membrane</keyword>
<protein>
    <submittedName>
        <fullName evidence="3">Acyltransferase</fullName>
    </submittedName>
</protein>
<feature type="transmembrane region" description="Helical" evidence="1">
    <location>
        <begin position="306"/>
        <end position="323"/>
    </location>
</feature>
<feature type="transmembrane region" description="Helical" evidence="1">
    <location>
        <begin position="181"/>
        <end position="201"/>
    </location>
</feature>
<proteinExistence type="predicted"/>
<dbReference type="STRING" id="566551.HMPREF0201_02904"/>
<dbReference type="EMBL" id="ATDT01000023">
    <property type="protein sequence ID" value="EPF16539.1"/>
    <property type="molecule type" value="Genomic_DNA"/>
</dbReference>
<feature type="transmembrane region" description="Helical" evidence="1">
    <location>
        <begin position="283"/>
        <end position="300"/>
    </location>
</feature>
<organism evidence="3 4">
    <name type="scientific">Cedecea davisae DSM 4568</name>
    <dbReference type="NCBI Taxonomy" id="566551"/>
    <lineage>
        <taxon>Bacteria</taxon>
        <taxon>Pseudomonadati</taxon>
        <taxon>Pseudomonadota</taxon>
        <taxon>Gammaproteobacteria</taxon>
        <taxon>Enterobacterales</taxon>
        <taxon>Enterobacteriaceae</taxon>
        <taxon>Cedecea</taxon>
    </lineage>
</organism>
<keyword evidence="3" id="KW-0012">Acyltransferase</keyword>
<accession>S3JTS8</accession>
<dbReference type="HOGENOM" id="CLU_005679_2_2_6"/>
<dbReference type="GO" id="GO:0000271">
    <property type="term" value="P:polysaccharide biosynthetic process"/>
    <property type="evidence" value="ECO:0007669"/>
    <property type="project" value="TreeGrafter"/>
</dbReference>
<keyword evidence="1" id="KW-1133">Transmembrane helix</keyword>
<dbReference type="PANTHER" id="PTHR23028">
    <property type="entry name" value="ACETYLTRANSFERASE"/>
    <property type="match status" value="1"/>
</dbReference>
<dbReference type="PANTHER" id="PTHR23028:SF53">
    <property type="entry name" value="ACYL_TRANSF_3 DOMAIN-CONTAINING PROTEIN"/>
    <property type="match status" value="1"/>
</dbReference>
<evidence type="ECO:0000313" key="4">
    <source>
        <dbReference type="Proteomes" id="UP000014585"/>
    </source>
</evidence>
<sequence>MTDNCTEYIPSFIVLRLFLDSRFAQVWDCRPGDSFLLWAKKIHFEGNLMVESKPWSPELEGLRGLASLWVLLGHICLLVQCKIPLLYDPGMGVDLFILLSGYLMAKNYQERREREPWNKLSTFRVFWLRRFFRIAPLYYLLLLVALLFGGWFGEMRDIIASAWPSTATASSRYADHSFINIVSHLSFIFGFIPAYSFRTVLPDWSIGLEMQYYLLFPFIMLLVMRYGFALSSVLLMIVCLAARWLLPGYFEAFPMPSMILIKLPLFIAGMLISRAVMHNNLRYCALALLAPVIAWQMHIAENHLRLVAECVMIIGMTVLLWPHGQETRLSPITALPRRLLTCRFSLFLGDVSYSVYLLHLMIVIPLIGLLVRYTAFAHQPSLIRALIVAAITLPLVWLIALALYHKVEKRGIALGKRLIVSTGLPAGRTAP</sequence>
<gene>
    <name evidence="3" type="ORF">HMPREF0201_02904</name>
</gene>
<dbReference type="AlphaFoldDB" id="S3JTS8"/>
<evidence type="ECO:0000313" key="3">
    <source>
        <dbReference type="EMBL" id="EPF16539.1"/>
    </source>
</evidence>
<dbReference type="InterPro" id="IPR050879">
    <property type="entry name" value="Acyltransferase_3"/>
</dbReference>
<dbReference type="Pfam" id="PF01757">
    <property type="entry name" value="Acyl_transf_3"/>
    <property type="match status" value="1"/>
</dbReference>
<dbReference type="Proteomes" id="UP000014585">
    <property type="component" value="Unassembled WGS sequence"/>
</dbReference>
<dbReference type="InterPro" id="IPR002656">
    <property type="entry name" value="Acyl_transf_3_dom"/>
</dbReference>
<keyword evidence="1" id="KW-0812">Transmembrane</keyword>
<dbReference type="GO" id="GO:0016020">
    <property type="term" value="C:membrane"/>
    <property type="evidence" value="ECO:0007669"/>
    <property type="project" value="TreeGrafter"/>
</dbReference>
<feature type="transmembrane region" description="Helical" evidence="1">
    <location>
        <begin position="344"/>
        <end position="370"/>
    </location>
</feature>
<dbReference type="GO" id="GO:0016747">
    <property type="term" value="F:acyltransferase activity, transferring groups other than amino-acyl groups"/>
    <property type="evidence" value="ECO:0007669"/>
    <property type="project" value="InterPro"/>
</dbReference>
<keyword evidence="3" id="KW-0808">Transferase</keyword>
<feature type="transmembrane region" description="Helical" evidence="1">
    <location>
        <begin position="131"/>
        <end position="152"/>
    </location>
</feature>
<reference evidence="3 4" key="1">
    <citation type="submission" date="2013-04" db="EMBL/GenBank/DDBJ databases">
        <authorList>
            <person name="Weinstock G."/>
            <person name="Sodergren E."/>
            <person name="Lobos E.A."/>
            <person name="Fulton L."/>
            <person name="Fulton R."/>
            <person name="Courtney L."/>
            <person name="Fronick C."/>
            <person name="O'Laughlin M."/>
            <person name="Godfrey J."/>
            <person name="Wilson R.M."/>
            <person name="Miner T."/>
            <person name="Farmer C."/>
            <person name="Delehaunty K."/>
            <person name="Cordes M."/>
            <person name="Minx P."/>
            <person name="Tomlinson C."/>
            <person name="Chen J."/>
            <person name="Wollam A."/>
            <person name="Pepin K.H."/>
            <person name="Palsikar V.B."/>
            <person name="Zhang X."/>
            <person name="Suruliraj S."/>
            <person name="Perna N.T."/>
            <person name="Plunkett G."/>
            <person name="Warren W."/>
            <person name="Mitreva M."/>
            <person name="Mardis E.R."/>
            <person name="Wilson R.K."/>
        </authorList>
    </citation>
    <scope>NUCLEOTIDE SEQUENCE [LARGE SCALE GENOMIC DNA]</scope>
    <source>
        <strain evidence="3 4">DSM 4568</strain>
    </source>
</reference>
<name>S3JTS8_9ENTR</name>
<evidence type="ECO:0000259" key="2">
    <source>
        <dbReference type="Pfam" id="PF01757"/>
    </source>
</evidence>
<feature type="transmembrane region" description="Helical" evidence="1">
    <location>
        <begin position="382"/>
        <end position="404"/>
    </location>
</feature>